<accession>A0A3N2PT60</accession>
<evidence type="ECO:0000313" key="2">
    <source>
        <dbReference type="Proteomes" id="UP000272025"/>
    </source>
</evidence>
<keyword evidence="2" id="KW-1185">Reference proteome</keyword>
<sequence>MVPSAGRETWDLQMRNSYLRMRACRGAFRISNCEGTYGAPIENPGFVRGVSVQEKPHHVLRTNLIRWVRDEFINGRDDTLLVNDWMYGVCNAGNAQAGLARVYFKDTIQIARACASASPGLPEAGWPGHGGWSVAEYFLIGSIDMVTGLEEEQLSEGHDSDPKCDRLNVCFLVGREGSSACCFWEAVRSDAATASLESARCHFAVGLRSPWIFHDNPTNPTKFKQLAITVPTSLAECSIEPQGSTGYSRRRCRWSCTFDIDKARQGPADLEGRSNTAVLAPECDRLAHDGVPPTTGSHSPSA</sequence>
<dbReference type="Proteomes" id="UP000272025">
    <property type="component" value="Unassembled WGS sequence"/>
</dbReference>
<dbReference type="RefSeq" id="XP_028465518.1">
    <property type="nucleotide sequence ID" value="XM_028615092.1"/>
</dbReference>
<evidence type="ECO:0000313" key="1">
    <source>
        <dbReference type="EMBL" id="ROT37712.1"/>
    </source>
</evidence>
<protein>
    <submittedName>
        <fullName evidence="1">Uncharacterized protein</fullName>
    </submittedName>
</protein>
<name>A0A3N2PT60_SODAK</name>
<dbReference type="AlphaFoldDB" id="A0A3N2PT60"/>
<organism evidence="1 2">
    <name type="scientific">Sodiomyces alkalinus (strain CBS 110278 / VKM F-3762 / F11)</name>
    <name type="common">Alkaliphilic filamentous fungus</name>
    <dbReference type="NCBI Taxonomy" id="1314773"/>
    <lineage>
        <taxon>Eukaryota</taxon>
        <taxon>Fungi</taxon>
        <taxon>Dikarya</taxon>
        <taxon>Ascomycota</taxon>
        <taxon>Pezizomycotina</taxon>
        <taxon>Sordariomycetes</taxon>
        <taxon>Hypocreomycetidae</taxon>
        <taxon>Glomerellales</taxon>
        <taxon>Plectosphaerellaceae</taxon>
        <taxon>Sodiomyces</taxon>
    </lineage>
</organism>
<dbReference type="EMBL" id="ML119057">
    <property type="protein sequence ID" value="ROT37712.1"/>
    <property type="molecule type" value="Genomic_DNA"/>
</dbReference>
<gene>
    <name evidence="1" type="ORF">SODALDRAFT_380149</name>
</gene>
<reference evidence="1 2" key="1">
    <citation type="journal article" date="2018" name="Mol. Ecol.">
        <title>The obligate alkalophilic soda-lake fungus Sodiomyces alkalinus has shifted to a protein diet.</title>
        <authorList>
            <person name="Grum-Grzhimaylo A.A."/>
            <person name="Falkoski D.L."/>
            <person name="van den Heuvel J."/>
            <person name="Valero-Jimenez C.A."/>
            <person name="Min B."/>
            <person name="Choi I.G."/>
            <person name="Lipzen A."/>
            <person name="Daum C.G."/>
            <person name="Aanen D.K."/>
            <person name="Tsang A."/>
            <person name="Henrissat B."/>
            <person name="Bilanenko E.N."/>
            <person name="de Vries R.P."/>
            <person name="van Kan J.A.L."/>
            <person name="Grigoriev I.V."/>
            <person name="Debets A.J.M."/>
        </authorList>
    </citation>
    <scope>NUCLEOTIDE SEQUENCE [LARGE SCALE GENOMIC DNA]</scope>
    <source>
        <strain evidence="1 2">F11</strain>
    </source>
</reference>
<proteinExistence type="predicted"/>
<dbReference type="GeneID" id="39583569"/>